<feature type="transmembrane region" description="Helical" evidence="1">
    <location>
        <begin position="47"/>
        <end position="68"/>
    </location>
</feature>
<gene>
    <name evidence="3" type="ORF">GCM10009554_63000</name>
</gene>
<comment type="caution">
    <text evidence="3">The sequence shown here is derived from an EMBL/GenBank/DDBJ whole genome shotgun (WGS) entry which is preliminary data.</text>
</comment>
<proteinExistence type="predicted"/>
<dbReference type="Proteomes" id="UP001500542">
    <property type="component" value="Unassembled WGS sequence"/>
</dbReference>
<keyword evidence="1" id="KW-0812">Transmembrane</keyword>
<keyword evidence="1" id="KW-1133">Transmembrane helix</keyword>
<reference evidence="3 4" key="1">
    <citation type="journal article" date="2019" name="Int. J. Syst. Evol. Microbiol.">
        <title>The Global Catalogue of Microorganisms (GCM) 10K type strain sequencing project: providing services to taxonomists for standard genome sequencing and annotation.</title>
        <authorList>
            <consortium name="The Broad Institute Genomics Platform"/>
            <consortium name="The Broad Institute Genome Sequencing Center for Infectious Disease"/>
            <person name="Wu L."/>
            <person name="Ma J."/>
        </authorList>
    </citation>
    <scope>NUCLEOTIDE SEQUENCE [LARGE SCALE GENOMIC DNA]</scope>
    <source>
        <strain evidence="3 4">JCM 10977</strain>
    </source>
</reference>
<protein>
    <recommendedName>
        <fullName evidence="2">DUF4328 domain-containing protein</fullName>
    </recommendedName>
</protein>
<sequence>MRGLPRAASILIWITALAYVFVAAMAWRDYAVYKDDLASWDPAAVDWVDVLFLVPALSAAVVFVVWLWRARTAAEAINPWFPHRHDRGWVIASWIVPIIFLWYPLQVVTDVIAGSTGQVEPGVPEKLPAGSNVVNVWWGTWIAYTLVDLFPVGPDEDPTASDFLWGAVHPTVTAVLNVVCAVYAVRVIRLVTDLQASTPADELAPGLPPYQH</sequence>
<evidence type="ECO:0000313" key="3">
    <source>
        <dbReference type="EMBL" id="GAA0955394.1"/>
    </source>
</evidence>
<evidence type="ECO:0000259" key="2">
    <source>
        <dbReference type="Pfam" id="PF14219"/>
    </source>
</evidence>
<feature type="transmembrane region" description="Helical" evidence="1">
    <location>
        <begin position="88"/>
        <end position="105"/>
    </location>
</feature>
<accession>A0ABN1RDT7</accession>
<feature type="domain" description="DUF4328" evidence="2">
    <location>
        <begin position="43"/>
        <end position="192"/>
    </location>
</feature>
<keyword evidence="1" id="KW-0472">Membrane</keyword>
<organism evidence="3 4">
    <name type="scientific">Kribbella koreensis</name>
    <dbReference type="NCBI Taxonomy" id="57909"/>
    <lineage>
        <taxon>Bacteria</taxon>
        <taxon>Bacillati</taxon>
        <taxon>Actinomycetota</taxon>
        <taxon>Actinomycetes</taxon>
        <taxon>Propionibacteriales</taxon>
        <taxon>Kribbellaceae</taxon>
        <taxon>Kribbella</taxon>
    </lineage>
</organism>
<keyword evidence="4" id="KW-1185">Reference proteome</keyword>
<evidence type="ECO:0000256" key="1">
    <source>
        <dbReference type="SAM" id="Phobius"/>
    </source>
</evidence>
<evidence type="ECO:0000313" key="4">
    <source>
        <dbReference type="Proteomes" id="UP001500542"/>
    </source>
</evidence>
<feature type="transmembrane region" description="Helical" evidence="1">
    <location>
        <begin position="163"/>
        <end position="185"/>
    </location>
</feature>
<dbReference type="RefSeq" id="WP_343978467.1">
    <property type="nucleotide sequence ID" value="NZ_BAAAHK010000017.1"/>
</dbReference>
<feature type="transmembrane region" description="Helical" evidence="1">
    <location>
        <begin position="7"/>
        <end position="27"/>
    </location>
</feature>
<name>A0ABN1RDT7_9ACTN</name>
<dbReference type="InterPro" id="IPR025565">
    <property type="entry name" value="DUF4328"/>
</dbReference>
<dbReference type="EMBL" id="BAAAHK010000017">
    <property type="protein sequence ID" value="GAA0955394.1"/>
    <property type="molecule type" value="Genomic_DNA"/>
</dbReference>
<dbReference type="Pfam" id="PF14219">
    <property type="entry name" value="DUF4328"/>
    <property type="match status" value="1"/>
</dbReference>